<accession>A0A143PW31</accession>
<evidence type="ECO:0000313" key="1">
    <source>
        <dbReference type="EMBL" id="AMY12486.1"/>
    </source>
</evidence>
<dbReference type="OrthoDB" id="9815006at2"/>
<protein>
    <submittedName>
        <fullName evidence="1">Uncharacterized protein</fullName>
    </submittedName>
</protein>
<dbReference type="RefSeq" id="WP_110173940.1">
    <property type="nucleotide sequence ID" value="NZ_CP015136.1"/>
</dbReference>
<reference evidence="2" key="2">
    <citation type="submission" date="2016-04" db="EMBL/GenBank/DDBJ databases">
        <title>First Complete Genome Sequence of a Subdivision 6 Acidobacterium.</title>
        <authorList>
            <person name="Huang S."/>
            <person name="Vieira S."/>
            <person name="Bunk B."/>
            <person name="Riedel T."/>
            <person name="Sproeer C."/>
            <person name="Overmann J."/>
        </authorList>
    </citation>
    <scope>NUCLEOTIDE SEQUENCE [LARGE SCALE GENOMIC DNA]</scope>
    <source>
        <strain evidence="2">DSM 100886 HEG_-6_39</strain>
    </source>
</reference>
<gene>
    <name evidence="1" type="ORF">LuPra_05762</name>
</gene>
<keyword evidence="2" id="KW-1185">Reference proteome</keyword>
<sequence>MEGILGFAERVLPRAADLWVQASLAQRQRFQQLFFPEGMALDGNGFVGTAVTAPVFNYLQPIERGNDRMVDLNSASWNPLISWLRRIEALRSVA</sequence>
<proteinExistence type="predicted"/>
<name>A0A143PW31_LUTPR</name>
<evidence type="ECO:0000313" key="2">
    <source>
        <dbReference type="Proteomes" id="UP000076079"/>
    </source>
</evidence>
<organism evidence="1 2">
    <name type="scientific">Luteitalea pratensis</name>
    <dbReference type="NCBI Taxonomy" id="1855912"/>
    <lineage>
        <taxon>Bacteria</taxon>
        <taxon>Pseudomonadati</taxon>
        <taxon>Acidobacteriota</taxon>
        <taxon>Vicinamibacteria</taxon>
        <taxon>Vicinamibacterales</taxon>
        <taxon>Vicinamibacteraceae</taxon>
        <taxon>Luteitalea</taxon>
    </lineage>
</organism>
<dbReference type="KEGG" id="abac:LuPra_05762"/>
<dbReference type="AlphaFoldDB" id="A0A143PW31"/>
<dbReference type="Proteomes" id="UP000076079">
    <property type="component" value="Chromosome"/>
</dbReference>
<dbReference type="EMBL" id="CP015136">
    <property type="protein sequence ID" value="AMY12486.1"/>
    <property type="molecule type" value="Genomic_DNA"/>
</dbReference>
<reference evidence="1 2" key="1">
    <citation type="journal article" date="2016" name="Genome Announc.">
        <title>First Complete Genome Sequence of a Subdivision 6 Acidobacterium Strain.</title>
        <authorList>
            <person name="Huang S."/>
            <person name="Vieira S."/>
            <person name="Bunk B."/>
            <person name="Riedel T."/>
            <person name="Sproer C."/>
            <person name="Overmann J."/>
        </authorList>
    </citation>
    <scope>NUCLEOTIDE SEQUENCE [LARGE SCALE GENOMIC DNA]</scope>
    <source>
        <strain evidence="2">DSM 100886 HEG_-6_39</strain>
    </source>
</reference>